<dbReference type="OrthoDB" id="9806180at2"/>
<dbReference type="InterPro" id="IPR029058">
    <property type="entry name" value="AB_hydrolase_fold"/>
</dbReference>
<dbReference type="InterPro" id="IPR013094">
    <property type="entry name" value="AB_hydrolase_3"/>
</dbReference>
<comment type="similarity">
    <text evidence="1">Belongs to the 'GDXG' lipolytic enzyme family.</text>
</comment>
<evidence type="ECO:0000256" key="2">
    <source>
        <dbReference type="ARBA" id="ARBA00022801"/>
    </source>
</evidence>
<dbReference type="GO" id="GO:0016787">
    <property type="term" value="F:hydrolase activity"/>
    <property type="evidence" value="ECO:0007669"/>
    <property type="project" value="UniProtKB-KW"/>
</dbReference>
<sequence length="327" mass="35336">MQAILDQLSRFNAPSLEKLSAENARNNPTLKNAVEEMAAESAVIRSKNLVMPSMPEPVARIEHILIPTDYGEVLASVFTPEGDGPFPVIIYFHGGGWVIANLDVYEPSCRRLCNAADSIVVSVAYRQAPEHKFPAAVDDAYAALQWVLENASSLNGDPLRVAVAGESAGGNLATVSCLRAKDEGGLMPVAQLLVYPVTDSQMNSPSYTEQANAKPLNAAMMQWFWGHYLNHMSEGEHAYASPLRAPDLTGLPPTTVVTAELDPLRDEGEAYAQRLADAGVQVSTRRYEGVTHEFFGLAGAVGKAKDAVDFAVGNLRKIFNTDDNSNF</sequence>
<comment type="caution">
    <text evidence="4">The sequence shown here is derived from an EMBL/GenBank/DDBJ whole genome shotgun (WGS) entry which is preliminary data.</text>
</comment>
<dbReference type="PANTHER" id="PTHR48081:SF8">
    <property type="entry name" value="ALPHA_BETA HYDROLASE FOLD-3 DOMAIN-CONTAINING PROTEIN-RELATED"/>
    <property type="match status" value="1"/>
</dbReference>
<dbReference type="STRING" id="1907941.BKE30_08280"/>
<dbReference type="AlphaFoldDB" id="A0A1S8CV96"/>
<reference evidence="4 5" key="1">
    <citation type="submission" date="2016-10" db="EMBL/GenBank/DDBJ databases">
        <title>Draft Genome sequence of Alkanindiges sp. strain H1.</title>
        <authorList>
            <person name="Subhash Y."/>
            <person name="Lee S."/>
        </authorList>
    </citation>
    <scope>NUCLEOTIDE SEQUENCE [LARGE SCALE GENOMIC DNA]</scope>
    <source>
        <strain evidence="4 5">H1</strain>
    </source>
</reference>
<dbReference type="Pfam" id="PF07859">
    <property type="entry name" value="Abhydrolase_3"/>
    <property type="match status" value="1"/>
</dbReference>
<dbReference type="SUPFAM" id="SSF53474">
    <property type="entry name" value="alpha/beta-Hydrolases"/>
    <property type="match status" value="1"/>
</dbReference>
<protein>
    <recommendedName>
        <fullName evidence="3">Alpha/beta hydrolase fold-3 domain-containing protein</fullName>
    </recommendedName>
</protein>
<dbReference type="FunFam" id="3.40.50.1820:FF:000089">
    <property type="entry name" value="Alpha/beta hydrolase"/>
    <property type="match status" value="1"/>
</dbReference>
<accession>A0A1S8CV96</accession>
<proteinExistence type="inferred from homology"/>
<dbReference type="Gene3D" id="3.40.50.1820">
    <property type="entry name" value="alpha/beta hydrolase"/>
    <property type="match status" value="1"/>
</dbReference>
<keyword evidence="2" id="KW-0378">Hydrolase</keyword>
<evidence type="ECO:0000256" key="1">
    <source>
        <dbReference type="ARBA" id="ARBA00010515"/>
    </source>
</evidence>
<gene>
    <name evidence="4" type="ORF">BKE30_08280</name>
</gene>
<evidence type="ECO:0000313" key="5">
    <source>
        <dbReference type="Proteomes" id="UP000192132"/>
    </source>
</evidence>
<evidence type="ECO:0000259" key="3">
    <source>
        <dbReference type="Pfam" id="PF07859"/>
    </source>
</evidence>
<feature type="domain" description="Alpha/beta hydrolase fold-3" evidence="3">
    <location>
        <begin position="89"/>
        <end position="295"/>
    </location>
</feature>
<organism evidence="4 5">
    <name type="scientific">Alkanindiges hydrocarboniclasticus</name>
    <dbReference type="NCBI Taxonomy" id="1907941"/>
    <lineage>
        <taxon>Bacteria</taxon>
        <taxon>Pseudomonadati</taxon>
        <taxon>Pseudomonadota</taxon>
        <taxon>Gammaproteobacteria</taxon>
        <taxon>Moraxellales</taxon>
        <taxon>Moraxellaceae</taxon>
        <taxon>Alkanindiges</taxon>
    </lineage>
</organism>
<keyword evidence="5" id="KW-1185">Reference proteome</keyword>
<dbReference type="EMBL" id="MLCN01000022">
    <property type="protein sequence ID" value="ONG39871.1"/>
    <property type="molecule type" value="Genomic_DNA"/>
</dbReference>
<dbReference type="InterPro" id="IPR050300">
    <property type="entry name" value="GDXG_lipolytic_enzyme"/>
</dbReference>
<name>A0A1S8CV96_9GAMM</name>
<dbReference type="Proteomes" id="UP000192132">
    <property type="component" value="Unassembled WGS sequence"/>
</dbReference>
<dbReference type="PANTHER" id="PTHR48081">
    <property type="entry name" value="AB HYDROLASE SUPERFAMILY PROTEIN C4A8.06C"/>
    <property type="match status" value="1"/>
</dbReference>
<evidence type="ECO:0000313" key="4">
    <source>
        <dbReference type="EMBL" id="ONG39871.1"/>
    </source>
</evidence>